<name>A0A5M8FND9_9GAMM</name>
<feature type="region of interest" description="Disordered" evidence="1">
    <location>
        <begin position="1"/>
        <end position="23"/>
    </location>
</feature>
<feature type="domain" description="AB hydrolase-1" evidence="2">
    <location>
        <begin position="54"/>
        <end position="202"/>
    </location>
</feature>
<evidence type="ECO:0000256" key="1">
    <source>
        <dbReference type="SAM" id="MobiDB-lite"/>
    </source>
</evidence>
<protein>
    <submittedName>
        <fullName evidence="3">Alpha/beta fold hydrolase</fullName>
    </submittedName>
</protein>
<dbReference type="OrthoDB" id="9808398at2"/>
<dbReference type="EMBL" id="VWXX01000006">
    <property type="protein sequence ID" value="KAA6185984.1"/>
    <property type="molecule type" value="Genomic_DNA"/>
</dbReference>
<dbReference type="InterPro" id="IPR029058">
    <property type="entry name" value="AB_hydrolase_fold"/>
</dbReference>
<evidence type="ECO:0000313" key="3">
    <source>
        <dbReference type="EMBL" id="KAA6185984.1"/>
    </source>
</evidence>
<dbReference type="InterPro" id="IPR000073">
    <property type="entry name" value="AB_hydrolase_1"/>
</dbReference>
<sequence length="309" mass="33583">MKTRTRSRQLHGNQPTADRPVTDLPPALAAPVEYIHSADAGRIAVYADRSGSGPPVLLVHSINAAPSSFEVKPVFDRLRGKRPVFSLDLPGFGLSARDDRRYTPDLFAGAIADVLQQVAGAPADVLALSLSAEFAARAALRAPGRIRSLVLVSPTGFSARGLPPPAVGRLVGGLLGMPLWRQRLYDLVASRSSIRHFLGKSFHGGVPAELVDYAYATSHQPGARHAPLRFLSTLLFTRQAPETLYARLGDLPVLVIADQDPYVTFERLPGFVVTHANWQHETLAPHLGMPQWERPEPTMAALTQFWQGC</sequence>
<comment type="caution">
    <text evidence="3">The sequence shown here is derived from an EMBL/GenBank/DDBJ whole genome shotgun (WGS) entry which is preliminary data.</text>
</comment>
<accession>A0A5M8FND9</accession>
<keyword evidence="4" id="KW-1185">Reference proteome</keyword>
<dbReference type="Pfam" id="PF00561">
    <property type="entry name" value="Abhydrolase_1"/>
    <property type="match status" value="1"/>
</dbReference>
<organism evidence="3 4">
    <name type="scientific">Thiohalocapsa marina</name>
    <dbReference type="NCBI Taxonomy" id="424902"/>
    <lineage>
        <taxon>Bacteria</taxon>
        <taxon>Pseudomonadati</taxon>
        <taxon>Pseudomonadota</taxon>
        <taxon>Gammaproteobacteria</taxon>
        <taxon>Chromatiales</taxon>
        <taxon>Chromatiaceae</taxon>
        <taxon>Thiohalocapsa</taxon>
    </lineage>
</organism>
<dbReference type="Proteomes" id="UP000322981">
    <property type="component" value="Unassembled WGS sequence"/>
</dbReference>
<dbReference type="SUPFAM" id="SSF53474">
    <property type="entry name" value="alpha/beta-Hydrolases"/>
    <property type="match status" value="1"/>
</dbReference>
<reference evidence="3 4" key="1">
    <citation type="submission" date="2019-09" db="EMBL/GenBank/DDBJ databases">
        <title>Whole-genome sequence of the purple sulfur bacterium Thiohalocapsa marina DSM 19078.</title>
        <authorList>
            <person name="Kyndt J.A."/>
            <person name="Meyer T.E."/>
        </authorList>
    </citation>
    <scope>NUCLEOTIDE SEQUENCE [LARGE SCALE GENOMIC DNA]</scope>
    <source>
        <strain evidence="3 4">DSM 19078</strain>
    </source>
</reference>
<evidence type="ECO:0000313" key="4">
    <source>
        <dbReference type="Proteomes" id="UP000322981"/>
    </source>
</evidence>
<dbReference type="Gene3D" id="3.40.50.1820">
    <property type="entry name" value="alpha/beta hydrolase"/>
    <property type="match status" value="1"/>
</dbReference>
<keyword evidence="3" id="KW-0378">Hydrolase</keyword>
<dbReference type="RefSeq" id="WP_150091565.1">
    <property type="nucleotide sequence ID" value="NZ_JBFUOH010000134.1"/>
</dbReference>
<dbReference type="PANTHER" id="PTHR46438:SF2">
    <property type="entry name" value="ALPHA_BETA-HYDROLASES SUPERFAMILY PROTEIN"/>
    <property type="match status" value="1"/>
</dbReference>
<dbReference type="PANTHER" id="PTHR46438">
    <property type="entry name" value="ALPHA/BETA-HYDROLASES SUPERFAMILY PROTEIN"/>
    <property type="match status" value="1"/>
</dbReference>
<gene>
    <name evidence="3" type="ORF">F2Q65_06340</name>
</gene>
<dbReference type="AlphaFoldDB" id="A0A5M8FND9"/>
<dbReference type="GO" id="GO:0016787">
    <property type="term" value="F:hydrolase activity"/>
    <property type="evidence" value="ECO:0007669"/>
    <property type="project" value="UniProtKB-KW"/>
</dbReference>
<proteinExistence type="predicted"/>
<evidence type="ECO:0000259" key="2">
    <source>
        <dbReference type="Pfam" id="PF00561"/>
    </source>
</evidence>